<dbReference type="SUPFAM" id="SSF55729">
    <property type="entry name" value="Acyl-CoA N-acyltransferases (Nat)"/>
    <property type="match status" value="1"/>
</dbReference>
<dbReference type="EMBL" id="FOUT01000009">
    <property type="protein sequence ID" value="SFN28651.1"/>
    <property type="molecule type" value="Genomic_DNA"/>
</dbReference>
<name>A0A1I4XS08_9FLAO</name>
<organism evidence="1 2">
    <name type="scientific">Flavobacterium succinicans</name>
    <dbReference type="NCBI Taxonomy" id="29536"/>
    <lineage>
        <taxon>Bacteria</taxon>
        <taxon>Pseudomonadati</taxon>
        <taxon>Bacteroidota</taxon>
        <taxon>Flavobacteriia</taxon>
        <taxon>Flavobacteriales</taxon>
        <taxon>Flavobacteriaceae</taxon>
        <taxon>Flavobacterium</taxon>
    </lineage>
</organism>
<dbReference type="STRING" id="29536.FLB_07230"/>
<evidence type="ECO:0000313" key="1">
    <source>
        <dbReference type="EMBL" id="SFN28651.1"/>
    </source>
</evidence>
<dbReference type="eggNOG" id="COG3146">
    <property type="taxonomic scope" value="Bacteria"/>
</dbReference>
<proteinExistence type="predicted"/>
<sequence>MVKNYTIKHYEKSDYELWNTFVSSAYNATFLFHRDFMEYHQDRFDDFSLLVFDKTKLIAILPANRVDNKVYSHQGLTYGGLVYASKLKIEKIETILDLLFDFFKSKRIEHFYLHPIPSFYLGHGNAAIDFFLMKKGAQLYRKEMNMVAHLSQEIPISKSKLKHFRRTEVLGLRVVEETNFQPFWEKILEPRLAEKYDVKPVHSLAEIQLLHERFPQNIKQFSVYLEDKIVAGITIFEFENGVKSQYGATSKKGEKYRALDFLFISLLDIFQKKGKLFFDMGIVNDSGEKGFHSGLLQQKEELGCTVWSQDFYKNSLK</sequence>
<dbReference type="InterPro" id="IPR016181">
    <property type="entry name" value="Acyl_CoA_acyltransferase"/>
</dbReference>
<accession>A0A1I4XS08</accession>
<evidence type="ECO:0000313" key="2">
    <source>
        <dbReference type="Proteomes" id="UP000182961"/>
    </source>
</evidence>
<protein>
    <recommendedName>
        <fullName evidence="3">FemAB family protein</fullName>
    </recommendedName>
</protein>
<reference evidence="2" key="1">
    <citation type="submission" date="2016-10" db="EMBL/GenBank/DDBJ databases">
        <authorList>
            <person name="Varghese N."/>
            <person name="Submissions S."/>
        </authorList>
    </citation>
    <scope>NUCLEOTIDE SEQUENCE [LARGE SCALE GENOMIC DNA]</scope>
    <source>
        <strain evidence="2">DSM 4002</strain>
    </source>
</reference>
<keyword evidence="2" id="KW-1185">Reference proteome</keyword>
<dbReference type="RefSeq" id="WP_035717455.1">
    <property type="nucleotide sequence ID" value="NZ_CBCRUM010000006.1"/>
</dbReference>
<evidence type="ECO:0008006" key="3">
    <source>
        <dbReference type="Google" id="ProtNLM"/>
    </source>
</evidence>
<dbReference type="Gene3D" id="3.40.630.30">
    <property type="match status" value="1"/>
</dbReference>
<gene>
    <name evidence="1" type="ORF">SAMN05444143_109116</name>
</gene>
<dbReference type="AlphaFoldDB" id="A0A1I4XS08"/>
<dbReference type="Proteomes" id="UP000182961">
    <property type="component" value="Unassembled WGS sequence"/>
</dbReference>